<dbReference type="InterPro" id="IPR011051">
    <property type="entry name" value="RmlC_Cupin_sf"/>
</dbReference>
<dbReference type="Gene3D" id="2.60.120.10">
    <property type="entry name" value="Jelly Rolls"/>
    <property type="match status" value="1"/>
</dbReference>
<evidence type="ECO:0000313" key="3">
    <source>
        <dbReference type="Proteomes" id="UP000567293"/>
    </source>
</evidence>
<dbReference type="InterPro" id="IPR014710">
    <property type="entry name" value="RmlC-like_jellyroll"/>
</dbReference>
<dbReference type="PANTHER" id="PTHR36440:SF1">
    <property type="entry name" value="PUTATIVE (AFU_ORTHOLOGUE AFUA_8G07350)-RELATED"/>
    <property type="match status" value="1"/>
</dbReference>
<feature type="domain" description="Cupin type-2" evidence="1">
    <location>
        <begin position="28"/>
        <end position="87"/>
    </location>
</feature>
<protein>
    <submittedName>
        <fullName evidence="2">Cupin domain-containing protein</fullName>
    </submittedName>
</protein>
<evidence type="ECO:0000259" key="1">
    <source>
        <dbReference type="Pfam" id="PF07883"/>
    </source>
</evidence>
<dbReference type="PANTHER" id="PTHR36440">
    <property type="entry name" value="PUTATIVE (AFU_ORTHOLOGUE AFUA_8G07350)-RELATED"/>
    <property type="match status" value="1"/>
</dbReference>
<comment type="caution">
    <text evidence="2">The sequence shown here is derived from an EMBL/GenBank/DDBJ whole genome shotgun (WGS) entry which is preliminary data.</text>
</comment>
<dbReference type="InterPro" id="IPR053146">
    <property type="entry name" value="QDO-like"/>
</dbReference>
<name>A0A7V8SYV4_9BACT</name>
<dbReference type="CDD" id="cd02208">
    <property type="entry name" value="cupin_RmlC-like"/>
    <property type="match status" value="1"/>
</dbReference>
<dbReference type="AlphaFoldDB" id="A0A7V8SYV4"/>
<dbReference type="SUPFAM" id="SSF51182">
    <property type="entry name" value="RmlC-like cupins"/>
    <property type="match status" value="1"/>
</dbReference>
<accession>A0A7V8SYV4</accession>
<gene>
    <name evidence="2" type="ORF">HRJ53_21040</name>
</gene>
<dbReference type="InterPro" id="IPR013096">
    <property type="entry name" value="Cupin_2"/>
</dbReference>
<evidence type="ECO:0000313" key="2">
    <source>
        <dbReference type="EMBL" id="MBA0087479.1"/>
    </source>
</evidence>
<keyword evidence="3" id="KW-1185">Reference proteome</keyword>
<proteinExistence type="predicted"/>
<dbReference type="Pfam" id="PF07883">
    <property type="entry name" value="Cupin_2"/>
    <property type="match status" value="1"/>
</dbReference>
<dbReference type="EMBL" id="JACDQQ010002025">
    <property type="protein sequence ID" value="MBA0087479.1"/>
    <property type="molecule type" value="Genomic_DNA"/>
</dbReference>
<sequence>MLGSATASFVVAEWRDPGGSVSERRLIAPAHVHHRDDEAWYVLEGTLYVQMGDKEVEVRAGSGVLVPRGTPHTYWNPGPGPTRYLLIMTSNIYELIQEIHAMKERTPAALEAVFRKHGSQLLNA</sequence>
<reference evidence="2" key="1">
    <citation type="submission" date="2020-06" db="EMBL/GenBank/DDBJ databases">
        <title>Legume-microbial interactions unlock mineral nutrients during tropical forest succession.</title>
        <authorList>
            <person name="Epihov D.Z."/>
        </authorList>
    </citation>
    <scope>NUCLEOTIDE SEQUENCE [LARGE SCALE GENOMIC DNA]</scope>
    <source>
        <strain evidence="2">Pan2503</strain>
    </source>
</reference>
<organism evidence="2 3">
    <name type="scientific">Candidatus Acidiferrum panamense</name>
    <dbReference type="NCBI Taxonomy" id="2741543"/>
    <lineage>
        <taxon>Bacteria</taxon>
        <taxon>Pseudomonadati</taxon>
        <taxon>Acidobacteriota</taxon>
        <taxon>Terriglobia</taxon>
        <taxon>Candidatus Acidiferrales</taxon>
        <taxon>Candidatus Acidiferrum</taxon>
    </lineage>
</organism>
<dbReference type="Proteomes" id="UP000567293">
    <property type="component" value="Unassembled WGS sequence"/>
</dbReference>